<reference evidence="2" key="1">
    <citation type="submission" date="2016-11" db="UniProtKB">
        <authorList>
            <consortium name="WormBaseParasite"/>
        </authorList>
    </citation>
    <scope>IDENTIFICATION</scope>
    <source>
        <strain evidence="2">pt0022</strain>
    </source>
</reference>
<feature type="region of interest" description="Disordered" evidence="1">
    <location>
        <begin position="23"/>
        <end position="44"/>
    </location>
</feature>
<accession>A0A1I8ER25</accession>
<dbReference type="AlphaFoldDB" id="A0A1I8ER25"/>
<feature type="compositionally biased region" description="Polar residues" evidence="1">
    <location>
        <begin position="926"/>
        <end position="942"/>
    </location>
</feature>
<evidence type="ECO:0000313" key="2">
    <source>
        <dbReference type="WBParaSite" id="maker-PairedContig_4226-snap-gene-0.4-mRNA-1"/>
    </source>
</evidence>
<protein>
    <submittedName>
        <fullName evidence="2">Uncharacterized protein</fullName>
    </submittedName>
</protein>
<evidence type="ECO:0000256" key="1">
    <source>
        <dbReference type="SAM" id="MobiDB-lite"/>
    </source>
</evidence>
<feature type="compositionally biased region" description="Acidic residues" evidence="1">
    <location>
        <begin position="825"/>
        <end position="845"/>
    </location>
</feature>
<feature type="region of interest" description="Disordered" evidence="1">
    <location>
        <begin position="821"/>
        <end position="846"/>
    </location>
</feature>
<dbReference type="WBParaSite" id="maker-PairedContig_4226-snap-gene-0.4-mRNA-1">
    <property type="protein sequence ID" value="maker-PairedContig_4226-snap-gene-0.4-mRNA-1"/>
    <property type="gene ID" value="maker-PairedContig_4226-snap-gene-0.4"/>
</dbReference>
<name>A0A1I8ER25_WUCBA</name>
<feature type="compositionally biased region" description="Basic residues" evidence="1">
    <location>
        <begin position="907"/>
        <end position="925"/>
    </location>
</feature>
<proteinExistence type="predicted"/>
<organism evidence="2">
    <name type="scientific">Wuchereria bancrofti</name>
    <dbReference type="NCBI Taxonomy" id="6293"/>
    <lineage>
        <taxon>Eukaryota</taxon>
        <taxon>Metazoa</taxon>
        <taxon>Ecdysozoa</taxon>
        <taxon>Nematoda</taxon>
        <taxon>Chromadorea</taxon>
        <taxon>Rhabditida</taxon>
        <taxon>Spirurina</taxon>
        <taxon>Spiruromorpha</taxon>
        <taxon>Filarioidea</taxon>
        <taxon>Onchocercidae</taxon>
        <taxon>Wuchereria</taxon>
    </lineage>
</organism>
<feature type="region of interest" description="Disordered" evidence="1">
    <location>
        <begin position="900"/>
        <end position="958"/>
    </location>
</feature>
<sequence>MNDIGGVELSDLRNNSGSVSFRKYREKKMDGEPSSSSSVPKLSDDEDNTDIVVLNHFSPNSAALQNISDKKLLYCTQGEEKESLESCFSQEEEGSLLQLSNQQCCSTTGIATDFKIVFDPNGLFIPWELYHYIGFDLLRPLAKLQALQNMNLYLAIRNELCRRGKNGGLEMLDIAREIAVPSYYREIRALWNSYNDAVENDFEFVFIRIISFLHWANANIYSLTDLGLLDVEKLMLCYNCCWSETSTARKRFDAFMRQILFDMKDLLALRSWCGILREKTVFEVAMTRADYLTVLDLGTMVPKGPSKKWNLKELFPKLKNLEDFTWLNCDVRTLVYLGSVNFLKRLVLHITKYDQIFFDQFFTRFGFDADINSRKSEDNEKGTIPLTLEHPICDDCNDPKSFCNISTSQCTAQETLSLSTSLVQSALTDLDQEEGIGDRVWISVKPPTKKVYLDYIALSFAHAILQFEEYSVRSWFGKVPAQLLSEKFHVPMVVTTANTIILNIPPALYQHSLLNLGTPKKKFGIGFPMKICANIKPNRISYGSVVQILESNKYNDNGCGAFAEEIEIHVMFDYYRKERVVHLFNLSMAKFFPKILRLHFTAAGRSMKKFYRWPRSTTDNSLFLRYLTVFELTLNCLTFQVPNVTFYSLTSDLEEVYVTLCGLPYNERETIQSVMEFFRVFMQLKENLRIVVFRTNAPQVFVYFFEFFETLSLITDDAGMNCIPTRLETLGIVCCVPETKIQDLSSQICNAIESIHPILRKQLKKLILDGRVWGALSAEHFAYVQNLLPNCTLEAELAPDDCKDLKYRRIYENGTSRNKNLDDICSADDSESEDSESPALDDGDEYLMRSDYSDATNETTENGTFAEIFASKSRKKDISRKRNRSTNRFWFSSREKVSNNIMEHSPQKKGRYSSQKKRYNVRTNRKQSSTKIPLRKQNSSNESSDEEWYPGIRNSKKT</sequence>